<dbReference type="OrthoDB" id="1930685at2759"/>
<evidence type="ECO:0000313" key="2">
    <source>
        <dbReference type="EnsemblPlants" id="MELO3C016554.2.1"/>
    </source>
</evidence>
<dbReference type="eggNOG" id="ENOG502S8E0">
    <property type="taxonomic scope" value="Eukaryota"/>
</dbReference>
<name>A0A1S3BUB2_CUCME</name>
<dbReference type="GeneID" id="103493362"/>
<organism evidence="3 4">
    <name type="scientific">Cucumis melo</name>
    <name type="common">Muskmelon</name>
    <dbReference type="NCBI Taxonomy" id="3656"/>
    <lineage>
        <taxon>Eukaryota</taxon>
        <taxon>Viridiplantae</taxon>
        <taxon>Streptophyta</taxon>
        <taxon>Embryophyta</taxon>
        <taxon>Tracheophyta</taxon>
        <taxon>Spermatophyta</taxon>
        <taxon>Magnoliopsida</taxon>
        <taxon>eudicotyledons</taxon>
        <taxon>Gunneridae</taxon>
        <taxon>Pentapetalae</taxon>
        <taxon>rosids</taxon>
        <taxon>fabids</taxon>
        <taxon>Cucurbitales</taxon>
        <taxon>Cucurbitaceae</taxon>
        <taxon>Benincaseae</taxon>
        <taxon>Cucumis</taxon>
    </lineage>
</organism>
<evidence type="ECO:0000256" key="1">
    <source>
        <dbReference type="SAM" id="MobiDB-lite"/>
    </source>
</evidence>
<feature type="region of interest" description="Disordered" evidence="1">
    <location>
        <begin position="1"/>
        <end position="20"/>
    </location>
</feature>
<feature type="compositionally biased region" description="Basic residues" evidence="1">
    <location>
        <begin position="1"/>
        <end position="11"/>
    </location>
</feature>
<dbReference type="Proteomes" id="UP001652600">
    <property type="component" value="Chromosome 6"/>
</dbReference>
<sequence>MAKNRNKKKRGGAVSMDVTENSVHELPQAMDVSASTVHKPASGALDLKLKKGRPMKRSKNVRKTKAIAKAISKSEQSMEKILKNQSKTTRIQSAKTLYE</sequence>
<reference evidence="4" key="2">
    <citation type="submission" date="2025-04" db="UniProtKB">
        <authorList>
            <consortium name="RefSeq"/>
        </authorList>
    </citation>
    <scope>IDENTIFICATION</scope>
</reference>
<evidence type="ECO:0000313" key="3">
    <source>
        <dbReference type="Proteomes" id="UP001652600"/>
    </source>
</evidence>
<dbReference type="Gramene" id="MELO3C016554.2.1">
    <property type="protein sequence ID" value="MELO3C016554.2.1"/>
    <property type="gene ID" value="MELO3C016554.2"/>
</dbReference>
<dbReference type="RefSeq" id="XP_008452291.1">
    <property type="nucleotide sequence ID" value="XM_008454069.2"/>
</dbReference>
<dbReference type="PANTHER" id="PTHR36385">
    <property type="entry name" value="OS07G0562900 PROTEIN"/>
    <property type="match status" value="1"/>
</dbReference>
<dbReference type="PANTHER" id="PTHR36385:SF1">
    <property type="entry name" value="OS07G0562900 PROTEIN"/>
    <property type="match status" value="1"/>
</dbReference>
<evidence type="ECO:0000313" key="4">
    <source>
        <dbReference type="RefSeq" id="XP_008452291.1"/>
    </source>
</evidence>
<dbReference type="InParanoid" id="A0A1S3BUB2"/>
<protein>
    <submittedName>
        <fullName evidence="4">Uncharacterized protein LOC103493362</fullName>
    </submittedName>
</protein>
<proteinExistence type="predicted"/>
<gene>
    <name evidence="4" type="primary">LOC103493362</name>
    <name evidence="2" type="synonym">103493362</name>
</gene>
<dbReference type="KEGG" id="cmo:103493362"/>
<keyword evidence="3" id="KW-1185">Reference proteome</keyword>
<dbReference type="AlphaFoldDB" id="A0A1S3BUB2"/>
<accession>A0A1S3BUB2</accession>
<dbReference type="EnsemblPlants" id="MELO3C016554.2.1">
    <property type="protein sequence ID" value="MELO3C016554.2.1"/>
    <property type="gene ID" value="MELO3C016554.2"/>
</dbReference>
<reference evidence="2" key="1">
    <citation type="submission" date="2023-03" db="UniProtKB">
        <authorList>
            <consortium name="EnsemblPlants"/>
        </authorList>
    </citation>
    <scope>IDENTIFICATION</scope>
</reference>